<gene>
    <name evidence="5" type="ORF">METZ01_LOCUS389338</name>
</gene>
<dbReference type="GO" id="GO:0005524">
    <property type="term" value="F:ATP binding"/>
    <property type="evidence" value="ECO:0007669"/>
    <property type="project" value="InterPro"/>
</dbReference>
<feature type="domain" description="ABC transporter" evidence="4">
    <location>
        <begin position="7"/>
        <end position="136"/>
    </location>
</feature>
<dbReference type="InterPro" id="IPR027417">
    <property type="entry name" value="P-loop_NTPase"/>
</dbReference>
<dbReference type="GO" id="GO:0016887">
    <property type="term" value="F:ATP hydrolysis activity"/>
    <property type="evidence" value="ECO:0007669"/>
    <property type="project" value="InterPro"/>
</dbReference>
<name>A0A382UQF1_9ZZZZ</name>
<protein>
    <recommendedName>
        <fullName evidence="4">ABC transporter domain-containing protein</fullName>
    </recommendedName>
</protein>
<sequence>MSHVLFGVSFNVEPGQCVSLIGRNGVGKTTTMRSIIGLTPAHEGQIIFEGTDITRFPTHKIAKLGIAFVPEERHIFPELSVWENLDIARRQPPNSGTAWSEEEVYELFPDLEEIRDRLGGVLSGGQQQMLTVARSL</sequence>
<keyword evidence="2" id="KW-0813">Transport</keyword>
<evidence type="ECO:0000256" key="3">
    <source>
        <dbReference type="ARBA" id="ARBA00022970"/>
    </source>
</evidence>
<evidence type="ECO:0000256" key="2">
    <source>
        <dbReference type="ARBA" id="ARBA00022448"/>
    </source>
</evidence>
<dbReference type="PANTHER" id="PTHR43820">
    <property type="entry name" value="HIGH-AFFINITY BRANCHED-CHAIN AMINO ACID TRANSPORT ATP-BINDING PROTEIN LIVF"/>
    <property type="match status" value="1"/>
</dbReference>
<dbReference type="GO" id="GO:0015807">
    <property type="term" value="P:L-amino acid transport"/>
    <property type="evidence" value="ECO:0007669"/>
    <property type="project" value="TreeGrafter"/>
</dbReference>
<dbReference type="GO" id="GO:0015658">
    <property type="term" value="F:branched-chain amino acid transmembrane transporter activity"/>
    <property type="evidence" value="ECO:0007669"/>
    <property type="project" value="TreeGrafter"/>
</dbReference>
<organism evidence="5">
    <name type="scientific">marine metagenome</name>
    <dbReference type="NCBI Taxonomy" id="408172"/>
    <lineage>
        <taxon>unclassified sequences</taxon>
        <taxon>metagenomes</taxon>
        <taxon>ecological metagenomes</taxon>
    </lineage>
</organism>
<dbReference type="SUPFAM" id="SSF52540">
    <property type="entry name" value="P-loop containing nucleoside triphosphate hydrolases"/>
    <property type="match status" value="1"/>
</dbReference>
<evidence type="ECO:0000313" key="5">
    <source>
        <dbReference type="EMBL" id="SVD36484.1"/>
    </source>
</evidence>
<accession>A0A382UQF1</accession>
<dbReference type="Gene3D" id="3.40.50.300">
    <property type="entry name" value="P-loop containing nucleotide triphosphate hydrolases"/>
    <property type="match status" value="1"/>
</dbReference>
<dbReference type="AlphaFoldDB" id="A0A382UQF1"/>
<reference evidence="5" key="1">
    <citation type="submission" date="2018-05" db="EMBL/GenBank/DDBJ databases">
        <authorList>
            <person name="Lanie J.A."/>
            <person name="Ng W.-L."/>
            <person name="Kazmierczak K.M."/>
            <person name="Andrzejewski T.M."/>
            <person name="Davidsen T.M."/>
            <person name="Wayne K.J."/>
            <person name="Tettelin H."/>
            <person name="Glass J.I."/>
            <person name="Rusch D."/>
            <person name="Podicherti R."/>
            <person name="Tsui H.-C.T."/>
            <person name="Winkler M.E."/>
        </authorList>
    </citation>
    <scope>NUCLEOTIDE SEQUENCE</scope>
</reference>
<dbReference type="InterPro" id="IPR052156">
    <property type="entry name" value="BCAA_Transport_ATP-bd_LivF"/>
</dbReference>
<comment type="similarity">
    <text evidence="1">Belongs to the ABC transporter superfamily.</text>
</comment>
<dbReference type="EMBL" id="UINC01146009">
    <property type="protein sequence ID" value="SVD36484.1"/>
    <property type="molecule type" value="Genomic_DNA"/>
</dbReference>
<evidence type="ECO:0000259" key="4">
    <source>
        <dbReference type="Pfam" id="PF00005"/>
    </source>
</evidence>
<feature type="non-terminal residue" evidence="5">
    <location>
        <position position="136"/>
    </location>
</feature>
<dbReference type="InterPro" id="IPR003439">
    <property type="entry name" value="ABC_transporter-like_ATP-bd"/>
</dbReference>
<evidence type="ECO:0000256" key="1">
    <source>
        <dbReference type="ARBA" id="ARBA00005417"/>
    </source>
</evidence>
<keyword evidence="3" id="KW-0029">Amino-acid transport</keyword>
<proteinExistence type="inferred from homology"/>
<dbReference type="Pfam" id="PF00005">
    <property type="entry name" value="ABC_tran"/>
    <property type="match status" value="1"/>
</dbReference>
<dbReference type="PANTHER" id="PTHR43820:SF2">
    <property type="entry name" value="ABC TRANSPORTER ATP-BINDING PROTEIN"/>
    <property type="match status" value="1"/>
</dbReference>